<evidence type="ECO:0000313" key="3">
    <source>
        <dbReference type="Proteomes" id="UP001165121"/>
    </source>
</evidence>
<accession>A0A9W6XMC6</accession>
<name>A0A9W6XMC6_9STRA</name>
<comment type="caution">
    <text evidence="2">The sequence shown here is derived from an EMBL/GenBank/DDBJ whole genome shotgun (WGS) entry which is preliminary data.</text>
</comment>
<dbReference type="EMBL" id="BSXT01001355">
    <property type="protein sequence ID" value="GMF41610.1"/>
    <property type="molecule type" value="Genomic_DNA"/>
</dbReference>
<organism evidence="2 3">
    <name type="scientific">Phytophthora fragariaefolia</name>
    <dbReference type="NCBI Taxonomy" id="1490495"/>
    <lineage>
        <taxon>Eukaryota</taxon>
        <taxon>Sar</taxon>
        <taxon>Stramenopiles</taxon>
        <taxon>Oomycota</taxon>
        <taxon>Peronosporomycetes</taxon>
        <taxon>Peronosporales</taxon>
        <taxon>Peronosporaceae</taxon>
        <taxon>Phytophthora</taxon>
    </lineage>
</organism>
<feature type="region of interest" description="Disordered" evidence="1">
    <location>
        <begin position="1"/>
        <end position="32"/>
    </location>
</feature>
<gene>
    <name evidence="2" type="ORF">Pfra01_001327100</name>
</gene>
<reference evidence="2" key="1">
    <citation type="submission" date="2023-04" db="EMBL/GenBank/DDBJ databases">
        <title>Phytophthora fragariaefolia NBRC 109709.</title>
        <authorList>
            <person name="Ichikawa N."/>
            <person name="Sato H."/>
            <person name="Tonouchi N."/>
        </authorList>
    </citation>
    <scope>NUCLEOTIDE SEQUENCE</scope>
    <source>
        <strain evidence="2">NBRC 109709</strain>
    </source>
</reference>
<keyword evidence="3" id="KW-1185">Reference proteome</keyword>
<dbReference type="AlphaFoldDB" id="A0A9W6XMC6"/>
<proteinExistence type="predicted"/>
<protein>
    <submittedName>
        <fullName evidence="2">Unnamed protein product</fullName>
    </submittedName>
</protein>
<sequence>MMMLNTMPTRDVRKTLYPTRRRPTDPPHDYDDVNQEVEACVQQAASVNTARDEESAPEPDHDHDDVNQEVEACVPHAASVTTSRDEESPLVGHRASVRAWCTPPAGIDLRGARCRQ</sequence>
<feature type="region of interest" description="Disordered" evidence="1">
    <location>
        <begin position="45"/>
        <end position="65"/>
    </location>
</feature>
<feature type="compositionally biased region" description="Basic and acidic residues" evidence="1">
    <location>
        <begin position="50"/>
        <end position="65"/>
    </location>
</feature>
<feature type="compositionally biased region" description="Basic and acidic residues" evidence="1">
    <location>
        <begin position="22"/>
        <end position="31"/>
    </location>
</feature>
<evidence type="ECO:0000256" key="1">
    <source>
        <dbReference type="SAM" id="MobiDB-lite"/>
    </source>
</evidence>
<dbReference type="Proteomes" id="UP001165121">
    <property type="component" value="Unassembled WGS sequence"/>
</dbReference>
<evidence type="ECO:0000313" key="2">
    <source>
        <dbReference type="EMBL" id="GMF41610.1"/>
    </source>
</evidence>